<organism evidence="1 2">
    <name type="scientific">Halosimplex pelagicum</name>
    <dbReference type="NCBI Taxonomy" id="869886"/>
    <lineage>
        <taxon>Archaea</taxon>
        <taxon>Methanobacteriati</taxon>
        <taxon>Methanobacteriota</taxon>
        <taxon>Stenosarchaea group</taxon>
        <taxon>Halobacteria</taxon>
        <taxon>Halobacteriales</taxon>
        <taxon>Haloarculaceae</taxon>
        <taxon>Halosimplex</taxon>
    </lineage>
</organism>
<dbReference type="KEGG" id="hpel:HZS54_11745"/>
<dbReference type="Proteomes" id="UP000509346">
    <property type="component" value="Chromosome"/>
</dbReference>
<dbReference type="EMBL" id="CP058909">
    <property type="protein sequence ID" value="QLH82240.1"/>
    <property type="molecule type" value="Genomic_DNA"/>
</dbReference>
<evidence type="ECO:0000313" key="2">
    <source>
        <dbReference type="Proteomes" id="UP000509346"/>
    </source>
</evidence>
<accession>A0A7D5PEM0</accession>
<protein>
    <submittedName>
        <fullName evidence="1">Uncharacterized protein</fullName>
    </submittedName>
</protein>
<evidence type="ECO:0000313" key="1">
    <source>
        <dbReference type="EMBL" id="QLH82240.1"/>
    </source>
</evidence>
<reference evidence="1 2" key="1">
    <citation type="submission" date="2020-07" db="EMBL/GenBank/DDBJ databases">
        <title>Halosimplex litoreum sp. nov. and Halosimplex rubrum sp. nov., isolated from different salt environments.</title>
        <authorList>
            <person name="Cui H."/>
        </authorList>
    </citation>
    <scope>NUCLEOTIDE SEQUENCE [LARGE SCALE GENOMIC DNA]</scope>
    <source>
        <strain evidence="1 2">R2</strain>
    </source>
</reference>
<dbReference type="RefSeq" id="WP_179922708.1">
    <property type="nucleotide sequence ID" value="NZ_CP058909.1"/>
</dbReference>
<keyword evidence="2" id="KW-1185">Reference proteome</keyword>
<dbReference type="AlphaFoldDB" id="A0A7D5PEM0"/>
<dbReference type="GeneID" id="56083272"/>
<gene>
    <name evidence="1" type="ORF">HZS54_11745</name>
</gene>
<name>A0A7D5PEM0_9EURY</name>
<proteinExistence type="predicted"/>
<sequence length="281" mass="31558">MEQEFEVETVEELINTLLDEHDGSLSVGFNQRSVTEISGEYSVTFVCVLDGVFPSQVGEIDVGPLPLTEDANYVVRPSFEFTTEHPDAVFVTNGVYHMSKTTDSGSEADLSLLEKVCSEVHLGEQQFVEFVEQGEGMGQIVECVEVCSYDSRQQKAAEFLGAMIAGQPTPIQRTPDEGLHFFVGFRVQEQELIDGLNPRHRFDHVETVTIDRQQYPSTIVSDIVDSPRGGRGLWIHTSDFLATYTDAPKIHLSDELDRIDWPKFFASNRPWPEPPRQTADQ</sequence>